<feature type="region of interest" description="Disordered" evidence="1">
    <location>
        <begin position="63"/>
        <end position="111"/>
    </location>
</feature>
<evidence type="ECO:0000313" key="2">
    <source>
        <dbReference type="EMBL" id="KZT56161.1"/>
    </source>
</evidence>
<dbReference type="InParanoid" id="A0A165F4D1"/>
<evidence type="ECO:0000256" key="1">
    <source>
        <dbReference type="SAM" id="MobiDB-lite"/>
    </source>
</evidence>
<sequence>MAPNECPGLPKDKVDPKPEEPLNALAAAGFENSPKGPKGDGFGIAPAAECVFELDVGTASRAESGSIAIDEAESLEEGESVAGDEDAKPNTGIFASPNMVKPPSGATGTPTAGLAEEVVCEVSNVATFPPNTNGVEGGTGNATGGVAVDAEGLTVKAGAEEVPTITSAV</sequence>
<gene>
    <name evidence="2" type="ORF">CALCODRAFT_484183</name>
</gene>
<keyword evidence="3" id="KW-1185">Reference proteome</keyword>
<evidence type="ECO:0000313" key="3">
    <source>
        <dbReference type="Proteomes" id="UP000076842"/>
    </source>
</evidence>
<name>A0A165F4D1_9BASI</name>
<protein>
    <submittedName>
        <fullName evidence="2">Uncharacterized protein</fullName>
    </submittedName>
</protein>
<dbReference type="EMBL" id="KV423982">
    <property type="protein sequence ID" value="KZT56161.1"/>
    <property type="molecule type" value="Genomic_DNA"/>
</dbReference>
<feature type="compositionally biased region" description="Basic and acidic residues" evidence="1">
    <location>
        <begin position="10"/>
        <end position="20"/>
    </location>
</feature>
<proteinExistence type="predicted"/>
<feature type="region of interest" description="Disordered" evidence="1">
    <location>
        <begin position="1"/>
        <end position="44"/>
    </location>
</feature>
<accession>A0A165F4D1</accession>
<reference evidence="2 3" key="1">
    <citation type="journal article" date="2016" name="Mol. Biol. Evol.">
        <title>Comparative Genomics of Early-Diverging Mushroom-Forming Fungi Provides Insights into the Origins of Lignocellulose Decay Capabilities.</title>
        <authorList>
            <person name="Nagy L.G."/>
            <person name="Riley R."/>
            <person name="Tritt A."/>
            <person name="Adam C."/>
            <person name="Daum C."/>
            <person name="Floudas D."/>
            <person name="Sun H."/>
            <person name="Yadav J.S."/>
            <person name="Pangilinan J."/>
            <person name="Larsson K.H."/>
            <person name="Matsuura K."/>
            <person name="Barry K."/>
            <person name="Labutti K."/>
            <person name="Kuo R."/>
            <person name="Ohm R.A."/>
            <person name="Bhattacharya S.S."/>
            <person name="Shirouzu T."/>
            <person name="Yoshinaga Y."/>
            <person name="Martin F.M."/>
            <person name="Grigoriev I.V."/>
            <person name="Hibbett D.S."/>
        </authorList>
    </citation>
    <scope>NUCLEOTIDE SEQUENCE [LARGE SCALE GENOMIC DNA]</scope>
    <source>
        <strain evidence="2 3">HHB12733</strain>
    </source>
</reference>
<dbReference type="AlphaFoldDB" id="A0A165F4D1"/>
<dbReference type="Proteomes" id="UP000076842">
    <property type="component" value="Unassembled WGS sequence"/>
</dbReference>
<feature type="compositionally biased region" description="Acidic residues" evidence="1">
    <location>
        <begin position="70"/>
        <end position="84"/>
    </location>
</feature>
<organism evidence="2 3">
    <name type="scientific">Calocera cornea HHB12733</name>
    <dbReference type="NCBI Taxonomy" id="1353952"/>
    <lineage>
        <taxon>Eukaryota</taxon>
        <taxon>Fungi</taxon>
        <taxon>Dikarya</taxon>
        <taxon>Basidiomycota</taxon>
        <taxon>Agaricomycotina</taxon>
        <taxon>Dacrymycetes</taxon>
        <taxon>Dacrymycetales</taxon>
        <taxon>Dacrymycetaceae</taxon>
        <taxon>Calocera</taxon>
    </lineage>
</organism>